<keyword evidence="2" id="KW-0472">Membrane</keyword>
<dbReference type="AlphaFoldDB" id="A0A835SEM4"/>
<accession>A0A835SEM4</accession>
<keyword evidence="2" id="KW-1133">Transmembrane helix</keyword>
<sequence length="134" mass="14892">MNHIDKEEAATGKGYTKGKSRGRSKKAAKQASASRYKLKKSAVKDKFDKTSLETVVQGAETNFHSECDLQGNNLIPSSTCNVDNGFIQLHSQDSSVSEFTETKPVAHIHFYALEKMSLYLIFGNLVSLLFFIQI</sequence>
<feature type="compositionally biased region" description="Basic residues" evidence="1">
    <location>
        <begin position="16"/>
        <end position="28"/>
    </location>
</feature>
<evidence type="ECO:0000256" key="2">
    <source>
        <dbReference type="SAM" id="Phobius"/>
    </source>
</evidence>
<name>A0A835SEM4_VANPL</name>
<reference evidence="3 4" key="1">
    <citation type="journal article" date="2020" name="Nat. Food">
        <title>A phased Vanilla planifolia genome enables genetic improvement of flavour and production.</title>
        <authorList>
            <person name="Hasing T."/>
            <person name="Tang H."/>
            <person name="Brym M."/>
            <person name="Khazi F."/>
            <person name="Huang T."/>
            <person name="Chambers A.H."/>
        </authorList>
    </citation>
    <scope>NUCLEOTIDE SEQUENCE [LARGE SCALE GENOMIC DNA]</scope>
    <source>
        <tissue evidence="3">Leaf</tissue>
    </source>
</reference>
<protein>
    <submittedName>
        <fullName evidence="3">Uncharacterized protein</fullName>
    </submittedName>
</protein>
<dbReference type="OrthoDB" id="361020at2759"/>
<evidence type="ECO:0000313" key="4">
    <source>
        <dbReference type="Proteomes" id="UP000639772"/>
    </source>
</evidence>
<dbReference type="Proteomes" id="UP000639772">
    <property type="component" value="Chromosome 1"/>
</dbReference>
<dbReference type="EMBL" id="JADCNM010000001">
    <property type="protein sequence ID" value="KAG0502338.1"/>
    <property type="molecule type" value="Genomic_DNA"/>
</dbReference>
<comment type="caution">
    <text evidence="3">The sequence shown here is derived from an EMBL/GenBank/DDBJ whole genome shotgun (WGS) entry which is preliminary data.</text>
</comment>
<evidence type="ECO:0000313" key="3">
    <source>
        <dbReference type="EMBL" id="KAG0502338.1"/>
    </source>
</evidence>
<evidence type="ECO:0000256" key="1">
    <source>
        <dbReference type="SAM" id="MobiDB-lite"/>
    </source>
</evidence>
<keyword evidence="2" id="KW-0812">Transmembrane</keyword>
<proteinExistence type="predicted"/>
<feature type="compositionally biased region" description="Basic and acidic residues" evidence="1">
    <location>
        <begin position="1"/>
        <end position="10"/>
    </location>
</feature>
<gene>
    <name evidence="3" type="ORF">HPP92_002410</name>
</gene>
<organism evidence="3 4">
    <name type="scientific">Vanilla planifolia</name>
    <name type="common">Vanilla</name>
    <dbReference type="NCBI Taxonomy" id="51239"/>
    <lineage>
        <taxon>Eukaryota</taxon>
        <taxon>Viridiplantae</taxon>
        <taxon>Streptophyta</taxon>
        <taxon>Embryophyta</taxon>
        <taxon>Tracheophyta</taxon>
        <taxon>Spermatophyta</taxon>
        <taxon>Magnoliopsida</taxon>
        <taxon>Liliopsida</taxon>
        <taxon>Asparagales</taxon>
        <taxon>Orchidaceae</taxon>
        <taxon>Vanilloideae</taxon>
        <taxon>Vanilleae</taxon>
        <taxon>Vanilla</taxon>
    </lineage>
</organism>
<feature type="transmembrane region" description="Helical" evidence="2">
    <location>
        <begin position="116"/>
        <end position="133"/>
    </location>
</feature>
<feature type="region of interest" description="Disordered" evidence="1">
    <location>
        <begin position="1"/>
        <end position="33"/>
    </location>
</feature>